<keyword evidence="1" id="KW-0812">Transmembrane</keyword>
<feature type="transmembrane region" description="Helical" evidence="1">
    <location>
        <begin position="46"/>
        <end position="64"/>
    </location>
</feature>
<organism evidence="2 3">
    <name type="scientific">Marasmiellus scandens</name>
    <dbReference type="NCBI Taxonomy" id="2682957"/>
    <lineage>
        <taxon>Eukaryota</taxon>
        <taxon>Fungi</taxon>
        <taxon>Dikarya</taxon>
        <taxon>Basidiomycota</taxon>
        <taxon>Agaricomycotina</taxon>
        <taxon>Agaricomycetes</taxon>
        <taxon>Agaricomycetidae</taxon>
        <taxon>Agaricales</taxon>
        <taxon>Marasmiineae</taxon>
        <taxon>Omphalotaceae</taxon>
        <taxon>Marasmiellus</taxon>
    </lineage>
</organism>
<proteinExistence type="predicted"/>
<accession>A0ABR1J1V7</accession>
<keyword evidence="1" id="KW-0472">Membrane</keyword>
<name>A0ABR1J1V7_9AGAR</name>
<protein>
    <submittedName>
        <fullName evidence="2">Uncharacterized protein</fullName>
    </submittedName>
</protein>
<sequence>MDCYTIRYGYGDMTDEYVGLIDVIHVRINKGLNVESEGWLARHSGLVFLALTVFTFLQLGFHASNCFYSQPSSPTSSSSSSWWWTSLTSSSPYGPPVLKTHPIPQLIEDTESAYKKKLSKPSWMLKDAVAEYRKRYGRMPPKGFDKWFEMAMENKVVMIDEYDGMMSDLEPFWVLSGLEVRRRAFQVGSLLSIDVRVRDGKAKTVNLNKGFEDSEVGAGAAGFRGKVAHLLPDLDFSINAKVESRVIVPWEHIQRLNKTLP</sequence>
<evidence type="ECO:0000313" key="2">
    <source>
        <dbReference type="EMBL" id="KAK7446690.1"/>
    </source>
</evidence>
<comment type="caution">
    <text evidence="2">The sequence shown here is derived from an EMBL/GenBank/DDBJ whole genome shotgun (WGS) entry which is preliminary data.</text>
</comment>
<evidence type="ECO:0000313" key="3">
    <source>
        <dbReference type="Proteomes" id="UP001498398"/>
    </source>
</evidence>
<dbReference type="EMBL" id="JBANRG010000043">
    <property type="protein sequence ID" value="KAK7446690.1"/>
    <property type="molecule type" value="Genomic_DNA"/>
</dbReference>
<evidence type="ECO:0000256" key="1">
    <source>
        <dbReference type="SAM" id="Phobius"/>
    </source>
</evidence>
<gene>
    <name evidence="2" type="ORF">VKT23_014385</name>
</gene>
<keyword evidence="3" id="KW-1185">Reference proteome</keyword>
<keyword evidence="1" id="KW-1133">Transmembrane helix</keyword>
<reference evidence="2 3" key="1">
    <citation type="submission" date="2024-01" db="EMBL/GenBank/DDBJ databases">
        <title>A draft genome for the cacao thread blight pathogen Marasmiellus scandens.</title>
        <authorList>
            <person name="Baruah I.K."/>
            <person name="Leung J."/>
            <person name="Bukari Y."/>
            <person name="Amoako-Attah I."/>
            <person name="Meinhardt L.W."/>
            <person name="Bailey B.A."/>
            <person name="Cohen S.P."/>
        </authorList>
    </citation>
    <scope>NUCLEOTIDE SEQUENCE [LARGE SCALE GENOMIC DNA]</scope>
    <source>
        <strain evidence="2 3">GH-19</strain>
    </source>
</reference>
<dbReference type="Proteomes" id="UP001498398">
    <property type="component" value="Unassembled WGS sequence"/>
</dbReference>